<evidence type="ECO:0000256" key="7">
    <source>
        <dbReference type="ARBA" id="ARBA00023277"/>
    </source>
</evidence>
<feature type="domain" description="Glycosyl hydrolase family 4 C-terminal" evidence="13">
    <location>
        <begin position="210"/>
        <end position="433"/>
    </location>
</feature>
<comment type="caution">
    <text evidence="14">The sequence shown here is derived from an EMBL/GenBank/DDBJ whole genome shotgun (WGS) entry which is preliminary data.</text>
</comment>
<evidence type="ECO:0000259" key="13">
    <source>
        <dbReference type="Pfam" id="PF11975"/>
    </source>
</evidence>
<keyword evidence="5 12" id="KW-0520">NAD</keyword>
<evidence type="ECO:0000256" key="11">
    <source>
        <dbReference type="PIRSR" id="PIRSR601088-4"/>
    </source>
</evidence>
<feature type="binding site" evidence="10">
    <location>
        <position position="172"/>
    </location>
    <ligand>
        <name>Mn(2+)</name>
        <dbReference type="ChEBI" id="CHEBI:29035"/>
    </ligand>
</feature>
<comment type="cofactor">
    <cofactor evidence="12">
        <name>NAD(+)</name>
        <dbReference type="ChEBI" id="CHEBI:57540"/>
    </cofactor>
    <text evidence="12">Binds 1 NAD(+) per subunit.</text>
</comment>
<keyword evidence="10" id="KW-0408">Iron</keyword>
<dbReference type="PANTHER" id="PTHR32092">
    <property type="entry name" value="6-PHOSPHO-BETA-GLUCOSIDASE-RELATED"/>
    <property type="match status" value="1"/>
</dbReference>
<dbReference type="EMBL" id="QEKH01000027">
    <property type="protein sequence ID" value="PVY38251.1"/>
    <property type="molecule type" value="Genomic_DNA"/>
</dbReference>
<evidence type="ECO:0000313" key="15">
    <source>
        <dbReference type="Proteomes" id="UP000245959"/>
    </source>
</evidence>
<reference evidence="14 15" key="1">
    <citation type="submission" date="2018-04" db="EMBL/GenBank/DDBJ databases">
        <title>Genomic Encyclopedia of Type Strains, Phase IV (KMG-IV): sequencing the most valuable type-strain genomes for metagenomic binning, comparative biology and taxonomic classification.</title>
        <authorList>
            <person name="Goeker M."/>
        </authorList>
    </citation>
    <scope>NUCLEOTIDE SEQUENCE [LARGE SCALE GENOMIC DNA]</scope>
    <source>
        <strain evidence="14 15">DSM 14823</strain>
    </source>
</reference>
<gene>
    <name evidence="14" type="ORF">C8D82_12713</name>
</gene>
<dbReference type="GeneID" id="78296394"/>
<feature type="binding site" evidence="9">
    <location>
        <position position="94"/>
    </location>
    <ligand>
        <name>substrate</name>
    </ligand>
</feature>
<dbReference type="InterPro" id="IPR015955">
    <property type="entry name" value="Lactate_DH/Glyco_Ohase_4_C"/>
</dbReference>
<dbReference type="PRINTS" id="PR00732">
    <property type="entry name" value="GLHYDRLASE4"/>
</dbReference>
<evidence type="ECO:0000256" key="8">
    <source>
        <dbReference type="ARBA" id="ARBA00023295"/>
    </source>
</evidence>
<evidence type="ECO:0000313" key="14">
    <source>
        <dbReference type="EMBL" id="PVY38251.1"/>
    </source>
</evidence>
<dbReference type="Gene3D" id="3.90.1820.10">
    <property type="entry name" value="AglA-like glucosidase"/>
    <property type="match status" value="1"/>
</dbReference>
<protein>
    <submittedName>
        <fullName evidence="14">Alpha-galactosidase</fullName>
    </submittedName>
</protein>
<feature type="binding site" evidence="9">
    <location>
        <position position="150"/>
    </location>
    <ligand>
        <name>substrate</name>
    </ligand>
</feature>
<keyword evidence="7" id="KW-0119">Carbohydrate metabolism</keyword>
<keyword evidence="8 12" id="KW-0326">Glycosidase</keyword>
<feature type="binding site" evidence="10">
    <location>
        <position position="215"/>
    </location>
    <ligand>
        <name>Mn(2+)</name>
        <dbReference type="ChEBI" id="CHEBI:29035"/>
    </ligand>
</feature>
<keyword evidence="6 10" id="KW-0464">Manganese</keyword>
<comment type="cofactor">
    <cofactor evidence="1">
        <name>Mn(2+)</name>
        <dbReference type="ChEBI" id="CHEBI:29035"/>
    </cofactor>
</comment>
<dbReference type="Pfam" id="PF02056">
    <property type="entry name" value="Glyco_hydro_4"/>
    <property type="match status" value="1"/>
</dbReference>
<dbReference type="InterPro" id="IPR036291">
    <property type="entry name" value="NAD(P)-bd_dom_sf"/>
</dbReference>
<evidence type="ECO:0000256" key="3">
    <source>
        <dbReference type="ARBA" id="ARBA00022723"/>
    </source>
</evidence>
<dbReference type="OrthoDB" id="9808275at2"/>
<dbReference type="GO" id="GO:0004553">
    <property type="term" value="F:hydrolase activity, hydrolyzing O-glycosyl compounds"/>
    <property type="evidence" value="ECO:0007669"/>
    <property type="project" value="InterPro"/>
</dbReference>
<feature type="site" description="Increases basicity of active site Tyr" evidence="11">
    <location>
        <position position="112"/>
    </location>
</feature>
<evidence type="ECO:0000256" key="5">
    <source>
        <dbReference type="ARBA" id="ARBA00023027"/>
    </source>
</evidence>
<dbReference type="GO" id="GO:0005975">
    <property type="term" value="P:carbohydrate metabolic process"/>
    <property type="evidence" value="ECO:0007669"/>
    <property type="project" value="InterPro"/>
</dbReference>
<evidence type="ECO:0000256" key="9">
    <source>
        <dbReference type="PIRSR" id="PIRSR601088-2"/>
    </source>
</evidence>
<sequence length="459" mass="51347">MDRGPKVVVLGAGSYFFGKPVIYNMITSPILRNGTLALVDTDPAVLETMMKIARRAKEAAGAPLTLEGSTDRLEVMKGADFVVLSFSYRNAYYRELDTRISKKYGVTMCSSDTIGPGGIFRALRELPEILRIADDVRRLAPEAWLINFINPTSVMGIALMRHAADVKSFALCDGNHMPYVRAMYLRQLGILPEGTQAAPPEVDEKFDLQIAGVNHCTWILRCFYDGKDYMPVLRSFVEREAKREYETRPTSKAKPRLNMNYALELMDLYGAFPTAVSHTKEYVPFYQGYGVTPVTPEPIVCFDGYNRAEEMAEAWSETEKIADGTTPIGEFFAKGRGDHATDIIESMWGNLGKKFYINSPNQGAVGNLPDDAFLELLCDLDMKGPRPRPVGDMPRGLLGLTQQVLDTHELTVEAAVSCDRRILLRALATDPLVNNLSDAKHIMAELLEAERDHLDRRWF</sequence>
<keyword evidence="10" id="KW-0170">Cobalt</keyword>
<dbReference type="InterPro" id="IPR022616">
    <property type="entry name" value="Glyco_hydro_4_C"/>
</dbReference>
<dbReference type="InterPro" id="IPR053715">
    <property type="entry name" value="GH4_Enzyme_sf"/>
</dbReference>
<dbReference type="Pfam" id="PF11975">
    <property type="entry name" value="Glyco_hydro_4C"/>
    <property type="match status" value="1"/>
</dbReference>
<name>A0A2U1APJ1_9BACT</name>
<evidence type="ECO:0000256" key="6">
    <source>
        <dbReference type="ARBA" id="ARBA00023211"/>
    </source>
</evidence>
<evidence type="ECO:0000256" key="10">
    <source>
        <dbReference type="PIRSR" id="PIRSR601088-3"/>
    </source>
</evidence>
<comment type="similarity">
    <text evidence="2 12">Belongs to the glycosyl hydrolase 4 family.</text>
</comment>
<keyword evidence="4 12" id="KW-0378">Hydrolase</keyword>
<organism evidence="14 15">
    <name type="scientific">Victivallis vadensis</name>
    <dbReference type="NCBI Taxonomy" id="172901"/>
    <lineage>
        <taxon>Bacteria</taxon>
        <taxon>Pseudomonadati</taxon>
        <taxon>Lentisphaerota</taxon>
        <taxon>Lentisphaeria</taxon>
        <taxon>Victivallales</taxon>
        <taxon>Victivallaceae</taxon>
        <taxon>Victivallis</taxon>
    </lineage>
</organism>
<dbReference type="GO" id="GO:0046872">
    <property type="term" value="F:metal ion binding"/>
    <property type="evidence" value="ECO:0007669"/>
    <property type="project" value="UniProtKB-KW"/>
</dbReference>
<keyword evidence="15" id="KW-1185">Reference proteome</keyword>
<dbReference type="Proteomes" id="UP000245959">
    <property type="component" value="Unassembled WGS sequence"/>
</dbReference>
<dbReference type="SUPFAM" id="SSF56327">
    <property type="entry name" value="LDH C-terminal domain-like"/>
    <property type="match status" value="1"/>
</dbReference>
<evidence type="ECO:0000256" key="4">
    <source>
        <dbReference type="ARBA" id="ARBA00022801"/>
    </source>
</evidence>
<dbReference type="AlphaFoldDB" id="A0A2U1APJ1"/>
<evidence type="ECO:0000256" key="2">
    <source>
        <dbReference type="ARBA" id="ARBA00010141"/>
    </source>
</evidence>
<accession>A0A2U1APJ1</accession>
<proteinExistence type="inferred from homology"/>
<dbReference type="InterPro" id="IPR001088">
    <property type="entry name" value="Glyco_hydro_4"/>
</dbReference>
<dbReference type="RefSeq" id="WP_116885108.1">
    <property type="nucleotide sequence ID" value="NZ_CABMMC010000090.1"/>
</dbReference>
<evidence type="ECO:0000256" key="12">
    <source>
        <dbReference type="RuleBase" id="RU361152"/>
    </source>
</evidence>
<keyword evidence="10" id="KW-0533">Nickel</keyword>
<dbReference type="GO" id="GO:0016616">
    <property type="term" value="F:oxidoreductase activity, acting on the CH-OH group of donors, NAD or NADP as acceptor"/>
    <property type="evidence" value="ECO:0007669"/>
    <property type="project" value="InterPro"/>
</dbReference>
<evidence type="ECO:0000256" key="1">
    <source>
        <dbReference type="ARBA" id="ARBA00001936"/>
    </source>
</evidence>
<dbReference type="SUPFAM" id="SSF51735">
    <property type="entry name" value="NAD(P)-binding Rossmann-fold domains"/>
    <property type="match status" value="1"/>
</dbReference>
<keyword evidence="3 10" id="KW-0479">Metal-binding</keyword>